<dbReference type="NCBIfam" id="NF004321">
    <property type="entry name" value="PRK05715.1-3"/>
    <property type="match status" value="1"/>
</dbReference>
<reference evidence="12" key="1">
    <citation type="submission" date="2020-01" db="EMBL/GenBank/DDBJ databases">
        <authorList>
            <person name="Meier V. D."/>
            <person name="Meier V D."/>
        </authorList>
    </citation>
    <scope>NUCLEOTIDE SEQUENCE</scope>
    <source>
        <strain evidence="12">HLG_WM_MAG_12</strain>
    </source>
</reference>
<dbReference type="GO" id="GO:0030964">
    <property type="term" value="C:NADH dehydrogenase complex"/>
    <property type="evidence" value="ECO:0007669"/>
    <property type="project" value="TreeGrafter"/>
</dbReference>
<gene>
    <name evidence="11" type="primary">nuoK</name>
    <name evidence="12" type="ORF">HELGO_WM11045</name>
</gene>
<keyword evidence="4 11" id="KW-0813">Transport</keyword>
<evidence type="ECO:0000256" key="8">
    <source>
        <dbReference type="ARBA" id="ARBA00022989"/>
    </source>
</evidence>
<feature type="transmembrane region" description="Helical" evidence="11">
    <location>
        <begin position="6"/>
        <end position="23"/>
    </location>
</feature>
<evidence type="ECO:0000256" key="10">
    <source>
        <dbReference type="ARBA" id="ARBA00023136"/>
    </source>
</evidence>
<evidence type="ECO:0000256" key="4">
    <source>
        <dbReference type="ARBA" id="ARBA00022448"/>
    </source>
</evidence>
<dbReference type="Pfam" id="PF00420">
    <property type="entry name" value="Oxidored_q2"/>
    <property type="match status" value="1"/>
</dbReference>
<keyword evidence="7 11" id="KW-1278">Translocase</keyword>
<dbReference type="HAMAP" id="MF_01456">
    <property type="entry name" value="NDH1_NuoK"/>
    <property type="match status" value="1"/>
</dbReference>
<protein>
    <recommendedName>
        <fullName evidence="11">NADH-quinone oxidoreductase subunit K</fullName>
        <ecNumber evidence="11">7.1.1.-</ecNumber>
    </recommendedName>
    <alternativeName>
        <fullName evidence="11">NADH dehydrogenase I subunit K</fullName>
    </alternativeName>
    <alternativeName>
        <fullName evidence="11">NDH-1 subunit K</fullName>
    </alternativeName>
</protein>
<keyword evidence="11 12" id="KW-0830">Ubiquinone</keyword>
<comment type="subunit">
    <text evidence="11">NDH-1 is composed of 14 different subunits. Subunits NuoA, H, J, K, L, M, N constitute the membrane sector of the complex.</text>
</comment>
<accession>A0A6S6S8E6</accession>
<name>A0A6S6S8E6_9BACT</name>
<keyword evidence="12" id="KW-0560">Oxidoreductase</keyword>
<keyword evidence="11" id="KW-1003">Cell membrane</keyword>
<evidence type="ECO:0000313" key="12">
    <source>
        <dbReference type="EMBL" id="CAA6801284.1"/>
    </source>
</evidence>
<proteinExistence type="inferred from homology"/>
<evidence type="ECO:0000256" key="3">
    <source>
        <dbReference type="ARBA" id="ARBA00010519"/>
    </source>
</evidence>
<dbReference type="EC" id="7.1.1.-" evidence="11"/>
<evidence type="ECO:0000256" key="1">
    <source>
        <dbReference type="ARBA" id="ARBA00002378"/>
    </source>
</evidence>
<sequence>MIGLEHYLILSVIIFCIGLLGLLRRKNLLMLFFSTEIMLNAINLAFVSVSSYLGDITGQTVAFFVIAIAASEVAIGIALILLWFKKTRTIDLDSLKYIKG</sequence>
<feature type="transmembrane region" description="Helical" evidence="11">
    <location>
        <begin position="28"/>
        <end position="49"/>
    </location>
</feature>
<keyword evidence="5 11" id="KW-0812">Transmembrane</keyword>
<dbReference type="NCBIfam" id="NF004320">
    <property type="entry name" value="PRK05715.1-2"/>
    <property type="match status" value="1"/>
</dbReference>
<dbReference type="PANTHER" id="PTHR11434">
    <property type="entry name" value="NADH-UBIQUINONE OXIDOREDUCTASE SUBUNIT ND4L"/>
    <property type="match status" value="1"/>
</dbReference>
<evidence type="ECO:0000256" key="9">
    <source>
        <dbReference type="ARBA" id="ARBA00023027"/>
    </source>
</evidence>
<dbReference type="FunFam" id="1.10.287.3510:FF:000001">
    <property type="entry name" value="NADH-quinone oxidoreductase subunit K"/>
    <property type="match status" value="1"/>
</dbReference>
<dbReference type="GO" id="GO:0005886">
    <property type="term" value="C:plasma membrane"/>
    <property type="evidence" value="ECO:0007669"/>
    <property type="project" value="UniProtKB-SubCell"/>
</dbReference>
<dbReference type="GO" id="GO:0048038">
    <property type="term" value="F:quinone binding"/>
    <property type="evidence" value="ECO:0007669"/>
    <property type="project" value="UniProtKB-KW"/>
</dbReference>
<dbReference type="GO" id="GO:0050136">
    <property type="term" value="F:NADH dehydrogenase (quinone) (non-electrogenic) activity"/>
    <property type="evidence" value="ECO:0007669"/>
    <property type="project" value="UniProtKB-UniRule"/>
</dbReference>
<comment type="subcellular location">
    <subcellularLocation>
        <location evidence="11">Cell membrane</location>
        <topology evidence="11">Multi-pass membrane protein</topology>
    </subcellularLocation>
    <subcellularLocation>
        <location evidence="2">Membrane</location>
        <topology evidence="2">Multi-pass membrane protein</topology>
    </subcellularLocation>
</comment>
<evidence type="ECO:0000256" key="7">
    <source>
        <dbReference type="ARBA" id="ARBA00022967"/>
    </source>
</evidence>
<evidence type="ECO:0000256" key="2">
    <source>
        <dbReference type="ARBA" id="ARBA00004141"/>
    </source>
</evidence>
<comment type="similarity">
    <text evidence="3 11">Belongs to the complex I subunit 4L family.</text>
</comment>
<keyword evidence="9 11" id="KW-0520">NAD</keyword>
<keyword evidence="10 11" id="KW-0472">Membrane</keyword>
<dbReference type="GO" id="GO:0042773">
    <property type="term" value="P:ATP synthesis coupled electron transport"/>
    <property type="evidence" value="ECO:0007669"/>
    <property type="project" value="InterPro"/>
</dbReference>
<evidence type="ECO:0000256" key="5">
    <source>
        <dbReference type="ARBA" id="ARBA00022692"/>
    </source>
</evidence>
<evidence type="ECO:0000256" key="6">
    <source>
        <dbReference type="ARBA" id="ARBA00022719"/>
    </source>
</evidence>
<keyword evidence="8 11" id="KW-1133">Transmembrane helix</keyword>
<organism evidence="12">
    <name type="scientific">uncultured Campylobacterales bacterium</name>
    <dbReference type="NCBI Taxonomy" id="352960"/>
    <lineage>
        <taxon>Bacteria</taxon>
        <taxon>Pseudomonadati</taxon>
        <taxon>Campylobacterota</taxon>
        <taxon>Epsilonproteobacteria</taxon>
        <taxon>Campylobacterales</taxon>
        <taxon>environmental samples</taxon>
    </lineage>
</organism>
<dbReference type="Gene3D" id="1.10.287.3510">
    <property type="match status" value="1"/>
</dbReference>
<comment type="function">
    <text evidence="1 11">NDH-1 shuttles electrons from NADH, via FMN and iron-sulfur (Fe-S) centers, to quinones in the respiratory chain. The immediate electron acceptor for the enzyme in this species is believed to be ubiquinone. Couples the redox reaction to proton translocation (for every two electrons transferred, four hydrogen ions are translocated across the cytoplasmic membrane), and thus conserves the redox energy in a proton gradient.</text>
</comment>
<dbReference type="EMBL" id="CACVAW010000005">
    <property type="protein sequence ID" value="CAA6801284.1"/>
    <property type="molecule type" value="Genomic_DNA"/>
</dbReference>
<comment type="catalytic activity">
    <reaction evidence="11">
        <text>a quinone + NADH + 5 H(+)(in) = a quinol + NAD(+) + 4 H(+)(out)</text>
        <dbReference type="Rhea" id="RHEA:57888"/>
        <dbReference type="ChEBI" id="CHEBI:15378"/>
        <dbReference type="ChEBI" id="CHEBI:24646"/>
        <dbReference type="ChEBI" id="CHEBI:57540"/>
        <dbReference type="ChEBI" id="CHEBI:57945"/>
        <dbReference type="ChEBI" id="CHEBI:132124"/>
    </reaction>
</comment>
<feature type="transmembrane region" description="Helical" evidence="11">
    <location>
        <begin position="61"/>
        <end position="84"/>
    </location>
</feature>
<keyword evidence="6 11" id="KW-0874">Quinone</keyword>
<dbReference type="InterPro" id="IPR001133">
    <property type="entry name" value="NADH_UbQ_OxRdtase_chain4L/K"/>
</dbReference>
<dbReference type="AlphaFoldDB" id="A0A6S6S8E6"/>
<dbReference type="InterPro" id="IPR039428">
    <property type="entry name" value="NUOK/Mnh_C1-like"/>
</dbReference>
<dbReference type="PANTHER" id="PTHR11434:SF21">
    <property type="entry name" value="NADH DEHYDROGENASE SUBUNIT 4L-RELATED"/>
    <property type="match status" value="1"/>
</dbReference>
<evidence type="ECO:0000256" key="11">
    <source>
        <dbReference type="HAMAP-Rule" id="MF_01456"/>
    </source>
</evidence>
<dbReference type="NCBIfam" id="NF004323">
    <property type="entry name" value="PRK05715.1-5"/>
    <property type="match status" value="1"/>
</dbReference>